<dbReference type="EMBL" id="WLYK01000002">
    <property type="protein sequence ID" value="MTD14240.1"/>
    <property type="molecule type" value="Genomic_DNA"/>
</dbReference>
<dbReference type="Pfam" id="PF12697">
    <property type="entry name" value="Abhydrolase_6"/>
    <property type="match status" value="1"/>
</dbReference>
<accession>A0A7K1FJJ4</accession>
<keyword evidence="3" id="KW-1185">Reference proteome</keyword>
<evidence type="ECO:0000313" key="3">
    <source>
        <dbReference type="Proteomes" id="UP000460221"/>
    </source>
</evidence>
<dbReference type="InterPro" id="IPR052897">
    <property type="entry name" value="Sec-Metab_Biosynth_Hydrolase"/>
</dbReference>
<name>A0A7K1FJJ4_9ACTN</name>
<dbReference type="AlphaFoldDB" id="A0A7K1FJJ4"/>
<dbReference type="PANTHER" id="PTHR37017:SF11">
    <property type="entry name" value="ESTERASE_LIPASE_THIOESTERASE DOMAIN-CONTAINING PROTEIN"/>
    <property type="match status" value="1"/>
</dbReference>
<dbReference type="Gene3D" id="3.40.50.1820">
    <property type="entry name" value="alpha/beta hydrolase"/>
    <property type="match status" value="1"/>
</dbReference>
<dbReference type="SUPFAM" id="SSF53474">
    <property type="entry name" value="alpha/beta-Hydrolases"/>
    <property type="match status" value="1"/>
</dbReference>
<dbReference type="PANTHER" id="PTHR37017">
    <property type="entry name" value="AB HYDROLASE-1 DOMAIN-CONTAINING PROTEIN-RELATED"/>
    <property type="match status" value="1"/>
</dbReference>
<dbReference type="RefSeq" id="WP_154768240.1">
    <property type="nucleotide sequence ID" value="NZ_WLYK01000002.1"/>
</dbReference>
<dbReference type="GO" id="GO:0016787">
    <property type="term" value="F:hydrolase activity"/>
    <property type="evidence" value="ECO:0007669"/>
    <property type="project" value="UniProtKB-KW"/>
</dbReference>
<keyword evidence="2" id="KW-0378">Hydrolase</keyword>
<comment type="caution">
    <text evidence="2">The sequence shown here is derived from an EMBL/GenBank/DDBJ whole genome shotgun (WGS) entry which is preliminary data.</text>
</comment>
<organism evidence="2 3">
    <name type="scientific">Nakamurella alba</name>
    <dbReference type="NCBI Taxonomy" id="2665158"/>
    <lineage>
        <taxon>Bacteria</taxon>
        <taxon>Bacillati</taxon>
        <taxon>Actinomycetota</taxon>
        <taxon>Actinomycetes</taxon>
        <taxon>Nakamurellales</taxon>
        <taxon>Nakamurellaceae</taxon>
        <taxon>Nakamurella</taxon>
    </lineage>
</organism>
<proteinExistence type="predicted"/>
<feature type="domain" description="AB hydrolase-1" evidence="1">
    <location>
        <begin position="4"/>
        <end position="181"/>
    </location>
</feature>
<reference evidence="2 3" key="1">
    <citation type="submission" date="2019-11" db="EMBL/GenBank/DDBJ databases">
        <authorList>
            <person name="Jiang L.-Q."/>
        </authorList>
    </citation>
    <scope>NUCLEOTIDE SEQUENCE [LARGE SCALE GENOMIC DNA]</scope>
    <source>
        <strain evidence="2 3">YIM 132087</strain>
    </source>
</reference>
<dbReference type="InterPro" id="IPR029058">
    <property type="entry name" value="AB_hydrolase_fold"/>
</dbReference>
<protein>
    <submittedName>
        <fullName evidence="2">Alpha/beta fold hydrolase</fullName>
    </submittedName>
</protein>
<dbReference type="Proteomes" id="UP000460221">
    <property type="component" value="Unassembled WGS sequence"/>
</dbReference>
<evidence type="ECO:0000259" key="1">
    <source>
        <dbReference type="Pfam" id="PF12697"/>
    </source>
</evidence>
<evidence type="ECO:0000313" key="2">
    <source>
        <dbReference type="EMBL" id="MTD14240.1"/>
    </source>
</evidence>
<dbReference type="InterPro" id="IPR000073">
    <property type="entry name" value="AB_hydrolase_1"/>
</dbReference>
<sequence>MTWFVLVPGMNHGGWWYRPIVEELAAHGHVGDAVTLAGLDPDGPPAPDANLDTHIDDVVRVLDARDGAAVLVGHSYAGSVISGAAELRPEKVQALVYLDAFVPEDGESAWTMTNDEEREWYIDGAGADGLGVAPLPFFDERARPHPLGTLIQKSRLPGRWRTVPRKHYVAAVGAEWLPHTPFAGLTQRLEMDPDFTVHRVDSRHNFLAHGTDLLMGELLPFG</sequence>
<gene>
    <name evidence="2" type="ORF">GIS00_09805</name>
</gene>